<dbReference type="SUPFAM" id="SSF110849">
    <property type="entry name" value="ParB/Sulfiredoxin"/>
    <property type="match status" value="1"/>
</dbReference>
<evidence type="ECO:0000313" key="2">
    <source>
        <dbReference type="Proteomes" id="UP001558535"/>
    </source>
</evidence>
<dbReference type="CDD" id="cd16390">
    <property type="entry name" value="ParB_N_Srx_like"/>
    <property type="match status" value="1"/>
</dbReference>
<evidence type="ECO:0000313" key="1">
    <source>
        <dbReference type="EMBL" id="MEX3751665.1"/>
    </source>
</evidence>
<comment type="caution">
    <text evidence="1">The sequence shown here is derived from an EMBL/GenBank/DDBJ whole genome shotgun (WGS) entry which is preliminary data.</text>
</comment>
<proteinExistence type="predicted"/>
<name>A0ABV3WEY4_9BURK</name>
<dbReference type="Proteomes" id="UP001558535">
    <property type="component" value="Unassembled WGS sequence"/>
</dbReference>
<dbReference type="RefSeq" id="WP_368609994.1">
    <property type="nucleotide sequence ID" value="NZ_JBFPKE010000004.1"/>
</dbReference>
<sequence length="108" mass="12411">MITARHSGSAIERFMADHSIHVVIGPDDEPYVVDHHHWARAWQDLGHSDAPVTVVADLRRLGHERFWDRIKAEGWVHPFDEKGQVDQLPDMWQQSRAIGIRSFNKPAA</sequence>
<gene>
    <name evidence="1" type="ORF">AB3X84_16855</name>
</gene>
<reference evidence="1 2" key="1">
    <citation type="submission" date="2024-07" db="EMBL/GenBank/DDBJ databases">
        <title>A survey of Mimosa microsymbionts across Brazilian biomes reveals a high diversity of Paraburkholderia nodulating endemic species, but also that Cupriavidus is common as a symbiont of widespread species.</title>
        <authorList>
            <person name="Rouws L."/>
            <person name="Barauna A."/>
            <person name="Beukes C."/>
            <person name="Rouws J.R.C."/>
            <person name="De Faria S.M."/>
            <person name="Gross E."/>
            <person name="Bueno Dos Reis Junior F."/>
            <person name="Simon M.F."/>
            <person name="Maluk M."/>
            <person name="Odee D.W."/>
            <person name="Kenicer G."/>
            <person name="Young J.P.W."/>
            <person name="Reis V.M."/>
            <person name="Zilli J."/>
            <person name="James E.K."/>
        </authorList>
    </citation>
    <scope>NUCLEOTIDE SEQUENCE [LARGE SCALE GENOMIC DNA]</scope>
    <source>
        <strain evidence="1 2">BR14375</strain>
    </source>
</reference>
<organism evidence="1 2">
    <name type="scientific">Paraburkholderia phenoliruptrix</name>
    <dbReference type="NCBI Taxonomy" id="252970"/>
    <lineage>
        <taxon>Bacteria</taxon>
        <taxon>Pseudomonadati</taxon>
        <taxon>Pseudomonadota</taxon>
        <taxon>Betaproteobacteria</taxon>
        <taxon>Burkholderiales</taxon>
        <taxon>Burkholderiaceae</taxon>
        <taxon>Paraburkholderia</taxon>
    </lineage>
</organism>
<dbReference type="EMBL" id="JBFPKE010000004">
    <property type="protein sequence ID" value="MEX3751665.1"/>
    <property type="molecule type" value="Genomic_DNA"/>
</dbReference>
<keyword evidence="2" id="KW-1185">Reference proteome</keyword>
<dbReference type="Pfam" id="PF08857">
    <property type="entry name" value="ParBc_2"/>
    <property type="match status" value="1"/>
</dbReference>
<dbReference type="InterPro" id="IPR014956">
    <property type="entry name" value="ParBc_2"/>
</dbReference>
<dbReference type="Gene3D" id="3.90.1530.10">
    <property type="entry name" value="Conserved hypothetical protein from pyrococcus furiosus pfu- 392566-001, ParB domain"/>
    <property type="match status" value="1"/>
</dbReference>
<protein>
    <submittedName>
        <fullName evidence="1">ParB-like protein</fullName>
    </submittedName>
</protein>
<dbReference type="InterPro" id="IPR036086">
    <property type="entry name" value="ParB/Sulfiredoxin_sf"/>
</dbReference>
<accession>A0ABV3WEY4</accession>